<dbReference type="EMBL" id="CP002691">
    <property type="protein sequence ID" value="AEE52786.1"/>
    <property type="molecule type" value="Genomic_DNA"/>
</dbReference>
<dbReference type="InterPro" id="IPR002850">
    <property type="entry name" value="PIN_toxin-like"/>
</dbReference>
<reference key="2">
    <citation type="submission" date="2011-04" db="EMBL/GenBank/DDBJ databases">
        <title>Complete sequence of chromosome of Haliscomenobacter hydrossis DSM 1100.</title>
        <authorList>
            <consortium name="US DOE Joint Genome Institute (JGI-PGF)"/>
            <person name="Lucas S."/>
            <person name="Han J."/>
            <person name="Lapidus A."/>
            <person name="Bruce D."/>
            <person name="Goodwin L."/>
            <person name="Pitluck S."/>
            <person name="Peters L."/>
            <person name="Kyrpides N."/>
            <person name="Mavromatis K."/>
            <person name="Ivanova N."/>
            <person name="Ovchinnikova G."/>
            <person name="Pagani I."/>
            <person name="Daligault H."/>
            <person name="Detter J.C."/>
            <person name="Han C."/>
            <person name="Land M."/>
            <person name="Hauser L."/>
            <person name="Markowitz V."/>
            <person name="Cheng J.-F."/>
            <person name="Hugenholtz P."/>
            <person name="Woyke T."/>
            <person name="Wu D."/>
            <person name="Verbarg S."/>
            <person name="Frueling A."/>
            <person name="Brambilla E."/>
            <person name="Klenk H.-P."/>
            <person name="Eisen J.A."/>
        </authorList>
    </citation>
    <scope>NUCLEOTIDE SEQUENCE</scope>
    <source>
        <strain>DSM 1100</strain>
    </source>
</reference>
<dbReference type="AlphaFoldDB" id="F4L154"/>
<sequence>MKKVVLDTNVLLVSISNRSKLHWVFKGLLDGQYVLCVTTDILAEYAEIIDQHMGVLVSESVLGTIENLPNVEWITTYYKFHLLKDEDDNKFVDCAIAANASFIVSHDKDFRLLKPNEFPFIRVVDTTIFELEMNA</sequence>
<gene>
    <name evidence="2" type="ordered locus">Halhy_4958</name>
</gene>
<proteinExistence type="predicted"/>
<dbReference type="KEGG" id="hhy:Halhy_4958"/>
<name>F4L154_HALH1</name>
<dbReference type="SUPFAM" id="SSF88723">
    <property type="entry name" value="PIN domain-like"/>
    <property type="match status" value="1"/>
</dbReference>
<organism evidence="2 3">
    <name type="scientific">Haliscomenobacter hydrossis (strain ATCC 27775 / DSM 1100 / LMG 10767 / O)</name>
    <dbReference type="NCBI Taxonomy" id="760192"/>
    <lineage>
        <taxon>Bacteria</taxon>
        <taxon>Pseudomonadati</taxon>
        <taxon>Bacteroidota</taxon>
        <taxon>Saprospiria</taxon>
        <taxon>Saprospirales</taxon>
        <taxon>Haliscomenobacteraceae</taxon>
        <taxon>Haliscomenobacter</taxon>
    </lineage>
</organism>
<dbReference type="PANTHER" id="PTHR34610:SF3">
    <property type="entry name" value="SSL7007 PROTEIN"/>
    <property type="match status" value="1"/>
</dbReference>
<dbReference type="eggNOG" id="COG1569">
    <property type="taxonomic scope" value="Bacteria"/>
</dbReference>
<dbReference type="Pfam" id="PF13470">
    <property type="entry name" value="PIN_3"/>
    <property type="match status" value="1"/>
</dbReference>
<evidence type="ECO:0000313" key="2">
    <source>
        <dbReference type="EMBL" id="AEE52786.1"/>
    </source>
</evidence>
<dbReference type="Gene3D" id="3.40.50.1010">
    <property type="entry name" value="5'-nuclease"/>
    <property type="match status" value="1"/>
</dbReference>
<dbReference type="STRING" id="760192.Halhy_4958"/>
<dbReference type="HOGENOM" id="CLU_116617_7_0_10"/>
<dbReference type="RefSeq" id="WP_013767321.1">
    <property type="nucleotide sequence ID" value="NC_015510.1"/>
</dbReference>
<reference evidence="2 3" key="1">
    <citation type="journal article" date="2011" name="Stand. Genomic Sci.">
        <title>Complete genome sequence of Haliscomenobacter hydrossis type strain (O).</title>
        <authorList>
            <consortium name="US DOE Joint Genome Institute (JGI-PGF)"/>
            <person name="Daligault H."/>
            <person name="Lapidus A."/>
            <person name="Zeytun A."/>
            <person name="Nolan M."/>
            <person name="Lucas S."/>
            <person name="Del Rio T.G."/>
            <person name="Tice H."/>
            <person name="Cheng J.F."/>
            <person name="Tapia R."/>
            <person name="Han C."/>
            <person name="Goodwin L."/>
            <person name="Pitluck S."/>
            <person name="Liolios K."/>
            <person name="Pagani I."/>
            <person name="Ivanova N."/>
            <person name="Huntemann M."/>
            <person name="Mavromatis K."/>
            <person name="Mikhailova N."/>
            <person name="Pati A."/>
            <person name="Chen A."/>
            <person name="Palaniappan K."/>
            <person name="Land M."/>
            <person name="Hauser L."/>
            <person name="Brambilla E.M."/>
            <person name="Rohde M."/>
            <person name="Verbarg S."/>
            <person name="Goker M."/>
            <person name="Bristow J."/>
            <person name="Eisen J.A."/>
            <person name="Markowitz V."/>
            <person name="Hugenholtz P."/>
            <person name="Kyrpides N.C."/>
            <person name="Klenk H.P."/>
            <person name="Woyke T."/>
        </authorList>
    </citation>
    <scope>NUCLEOTIDE SEQUENCE [LARGE SCALE GENOMIC DNA]</scope>
    <source>
        <strain evidence="3">ATCC 27775 / DSM 1100 / LMG 10767 / O</strain>
    </source>
</reference>
<dbReference type="Proteomes" id="UP000008461">
    <property type="component" value="Chromosome"/>
</dbReference>
<dbReference type="PANTHER" id="PTHR34610">
    <property type="entry name" value="SSL7007 PROTEIN"/>
    <property type="match status" value="1"/>
</dbReference>
<dbReference type="SMART" id="SM00670">
    <property type="entry name" value="PINc"/>
    <property type="match status" value="1"/>
</dbReference>
<accession>F4L154</accession>
<dbReference type="OrthoDB" id="595154at2"/>
<dbReference type="NCBIfam" id="TIGR00305">
    <property type="entry name" value="putative toxin-antitoxin system toxin component, PIN family"/>
    <property type="match status" value="1"/>
</dbReference>
<dbReference type="InterPro" id="IPR029060">
    <property type="entry name" value="PIN-like_dom_sf"/>
</dbReference>
<dbReference type="InterPro" id="IPR002716">
    <property type="entry name" value="PIN_dom"/>
</dbReference>
<keyword evidence="3" id="KW-1185">Reference proteome</keyword>
<feature type="domain" description="PIN" evidence="1">
    <location>
        <begin position="2"/>
        <end position="112"/>
    </location>
</feature>
<evidence type="ECO:0000259" key="1">
    <source>
        <dbReference type="SMART" id="SM00670"/>
    </source>
</evidence>
<evidence type="ECO:0000313" key="3">
    <source>
        <dbReference type="Proteomes" id="UP000008461"/>
    </source>
</evidence>
<protein>
    <recommendedName>
        <fullName evidence="1">PIN domain-containing protein</fullName>
    </recommendedName>
</protein>